<reference evidence="2 3" key="2">
    <citation type="journal article" date="2013" name="PLoS Genet.">
        <title>Comparative genome structure, secondary metabolite, and effector coding capacity across Cochliobolus pathogens.</title>
        <authorList>
            <person name="Condon B.J."/>
            <person name="Leng Y."/>
            <person name="Wu D."/>
            <person name="Bushley K.E."/>
            <person name="Ohm R.A."/>
            <person name="Otillar R."/>
            <person name="Martin J."/>
            <person name="Schackwitz W."/>
            <person name="Grimwood J."/>
            <person name="MohdZainudin N."/>
            <person name="Xue C."/>
            <person name="Wang R."/>
            <person name="Manning V.A."/>
            <person name="Dhillon B."/>
            <person name="Tu Z.J."/>
            <person name="Steffenson B.J."/>
            <person name="Salamov A."/>
            <person name="Sun H."/>
            <person name="Lowry S."/>
            <person name="LaButti K."/>
            <person name="Han J."/>
            <person name="Copeland A."/>
            <person name="Lindquist E."/>
            <person name="Barry K."/>
            <person name="Schmutz J."/>
            <person name="Baker S.E."/>
            <person name="Ciuffetti L.M."/>
            <person name="Grigoriev I.V."/>
            <person name="Zhong S."/>
            <person name="Turgeon B.G."/>
        </authorList>
    </citation>
    <scope>NUCLEOTIDE SEQUENCE [LARGE SCALE GENOMIC DNA]</scope>
    <source>
        <strain evidence="3">28A</strain>
    </source>
</reference>
<keyword evidence="3" id="KW-1185">Reference proteome</keyword>
<gene>
    <name evidence="2" type="ORF">SETTUDRAFT_164497</name>
</gene>
<dbReference type="GeneID" id="19399148"/>
<proteinExistence type="predicted"/>
<name>R0K3Z5_EXST2</name>
<dbReference type="Proteomes" id="UP000016935">
    <property type="component" value="Unassembled WGS sequence"/>
</dbReference>
<dbReference type="AlphaFoldDB" id="R0K3Z5"/>
<evidence type="ECO:0000313" key="2">
    <source>
        <dbReference type="EMBL" id="EOA84294.1"/>
    </source>
</evidence>
<evidence type="ECO:0000256" key="1">
    <source>
        <dbReference type="SAM" id="MobiDB-lite"/>
    </source>
</evidence>
<evidence type="ECO:0000313" key="3">
    <source>
        <dbReference type="Proteomes" id="UP000016935"/>
    </source>
</evidence>
<accession>R0K3Z5</accession>
<organism evidence="2 3">
    <name type="scientific">Exserohilum turcicum (strain 28A)</name>
    <name type="common">Northern leaf blight fungus</name>
    <name type="synonym">Setosphaeria turcica</name>
    <dbReference type="NCBI Taxonomy" id="671987"/>
    <lineage>
        <taxon>Eukaryota</taxon>
        <taxon>Fungi</taxon>
        <taxon>Dikarya</taxon>
        <taxon>Ascomycota</taxon>
        <taxon>Pezizomycotina</taxon>
        <taxon>Dothideomycetes</taxon>
        <taxon>Pleosporomycetidae</taxon>
        <taxon>Pleosporales</taxon>
        <taxon>Pleosporineae</taxon>
        <taxon>Pleosporaceae</taxon>
        <taxon>Exserohilum</taxon>
    </lineage>
</organism>
<reference evidence="2 3" key="1">
    <citation type="journal article" date="2012" name="PLoS Pathog.">
        <title>Diverse lifestyles and strategies of plant pathogenesis encoded in the genomes of eighteen Dothideomycetes fungi.</title>
        <authorList>
            <person name="Ohm R.A."/>
            <person name="Feau N."/>
            <person name="Henrissat B."/>
            <person name="Schoch C.L."/>
            <person name="Horwitz B.A."/>
            <person name="Barry K.W."/>
            <person name="Condon B.J."/>
            <person name="Copeland A.C."/>
            <person name="Dhillon B."/>
            <person name="Glaser F."/>
            <person name="Hesse C.N."/>
            <person name="Kosti I."/>
            <person name="LaButti K."/>
            <person name="Lindquist E.A."/>
            <person name="Lucas S."/>
            <person name="Salamov A.A."/>
            <person name="Bradshaw R.E."/>
            <person name="Ciuffetti L."/>
            <person name="Hamelin R.C."/>
            <person name="Kema G.H.J."/>
            <person name="Lawrence C."/>
            <person name="Scott J.A."/>
            <person name="Spatafora J.W."/>
            <person name="Turgeon B.G."/>
            <person name="de Wit P.J.G.M."/>
            <person name="Zhong S."/>
            <person name="Goodwin S.B."/>
            <person name="Grigoriev I.V."/>
        </authorList>
    </citation>
    <scope>NUCLEOTIDE SEQUENCE [LARGE SCALE GENOMIC DNA]</scope>
    <source>
        <strain evidence="3">28A</strain>
    </source>
</reference>
<feature type="region of interest" description="Disordered" evidence="1">
    <location>
        <begin position="77"/>
        <end position="99"/>
    </location>
</feature>
<protein>
    <submittedName>
        <fullName evidence="2">Uncharacterized protein</fullName>
    </submittedName>
</protein>
<sequence>MLRRLLHYGSRVLLLLESFLVKKSWRKPKKEENRHSTVHAEQNRYLTTCSRWLSAPKPRGACCAAGTGVVQSFSDGNPNLGINQAGGTRQSTTFARRPI</sequence>
<dbReference type="HOGENOM" id="CLU_2321823_0_0_1"/>
<dbReference type="RefSeq" id="XP_008028631.1">
    <property type="nucleotide sequence ID" value="XM_008030440.1"/>
</dbReference>
<dbReference type="EMBL" id="KB908814">
    <property type="protein sequence ID" value="EOA84294.1"/>
    <property type="molecule type" value="Genomic_DNA"/>
</dbReference>